<gene>
    <name evidence="2" type="ORF">Tam1G_1186</name>
</gene>
<dbReference type="Proteomes" id="UP000234855">
    <property type="component" value="Unassembled WGS sequence"/>
</dbReference>
<accession>A0A2N5IS25</accession>
<proteinExistence type="predicted"/>
<evidence type="ECO:0000313" key="3">
    <source>
        <dbReference type="Proteomes" id="UP000234855"/>
    </source>
</evidence>
<evidence type="ECO:0000313" key="2">
    <source>
        <dbReference type="EMBL" id="PLS24763.1"/>
    </source>
</evidence>
<evidence type="ECO:0000256" key="1">
    <source>
        <dbReference type="SAM" id="MobiDB-lite"/>
    </source>
</evidence>
<reference evidence="2 3" key="1">
    <citation type="submission" date="2017-07" db="EMBL/GenBank/DDBJ databases">
        <title>Bifidobacterium novel species.</title>
        <authorList>
            <person name="Lugli G.A."/>
            <person name="Milani C."/>
            <person name="Duranti S."/>
            <person name="Mangifesta M."/>
        </authorList>
    </citation>
    <scope>NUCLEOTIDE SEQUENCE [LARGE SCALE GENOMIC DNA]</scope>
    <source>
        <strain evidence="2 3">45</strain>
    </source>
</reference>
<organism evidence="2 3">
    <name type="scientific">Bifidobacterium imperatoris</name>
    <dbReference type="NCBI Taxonomy" id="2020965"/>
    <lineage>
        <taxon>Bacteria</taxon>
        <taxon>Bacillati</taxon>
        <taxon>Actinomycetota</taxon>
        <taxon>Actinomycetes</taxon>
        <taxon>Bifidobacteriales</taxon>
        <taxon>Bifidobacteriaceae</taxon>
        <taxon>Bifidobacterium</taxon>
    </lineage>
</organism>
<sequence length="60" mass="6646">MASWNEGGASPNQLRAFQGRDIPFSPAPFFFYSRPHPSRYGNGAFAPSTPNQPNRYDGGR</sequence>
<protein>
    <submittedName>
        <fullName evidence="2">Uncharacterized protein</fullName>
    </submittedName>
</protein>
<name>A0A2N5IS25_9BIFI</name>
<feature type="region of interest" description="Disordered" evidence="1">
    <location>
        <begin position="1"/>
        <end position="20"/>
    </location>
</feature>
<dbReference type="AlphaFoldDB" id="A0A2N5IS25"/>
<comment type="caution">
    <text evidence="2">The sequence shown here is derived from an EMBL/GenBank/DDBJ whole genome shotgun (WGS) entry which is preliminary data.</text>
</comment>
<dbReference type="EMBL" id="NMWV01000015">
    <property type="protein sequence ID" value="PLS24763.1"/>
    <property type="molecule type" value="Genomic_DNA"/>
</dbReference>
<feature type="region of interest" description="Disordered" evidence="1">
    <location>
        <begin position="40"/>
        <end position="60"/>
    </location>
</feature>